<dbReference type="PROSITE" id="PS00455">
    <property type="entry name" value="AMP_BINDING"/>
    <property type="match status" value="1"/>
</dbReference>
<accession>A0ABP5BXD8</accession>
<comment type="similarity">
    <text evidence="1">Belongs to the ATP-dependent AMP-binding enzyme family.</text>
</comment>
<feature type="domain" description="AMP-dependent synthetase/ligase" evidence="2">
    <location>
        <begin position="26"/>
        <end position="87"/>
    </location>
</feature>
<evidence type="ECO:0000256" key="1">
    <source>
        <dbReference type="ARBA" id="ARBA00006432"/>
    </source>
</evidence>
<dbReference type="EMBL" id="BAAANN010000008">
    <property type="protein sequence ID" value="GAA1954265.1"/>
    <property type="molecule type" value="Genomic_DNA"/>
</dbReference>
<feature type="domain" description="AMP-dependent synthetase/ligase" evidence="2">
    <location>
        <begin position="127"/>
        <end position="366"/>
    </location>
</feature>
<comment type="caution">
    <text evidence="3">The sequence shown here is derived from an EMBL/GenBank/DDBJ whole genome shotgun (WGS) entry which is preliminary data.</text>
</comment>
<keyword evidence="4" id="KW-1185">Reference proteome</keyword>
<evidence type="ECO:0000259" key="2">
    <source>
        <dbReference type="Pfam" id="PF00501"/>
    </source>
</evidence>
<dbReference type="PANTHER" id="PTHR22754">
    <property type="entry name" value="DISCO-INTERACTING PROTEIN 2 DIP2 -RELATED"/>
    <property type="match status" value="1"/>
</dbReference>
<reference evidence="4" key="1">
    <citation type="journal article" date="2019" name="Int. J. Syst. Evol. Microbiol.">
        <title>The Global Catalogue of Microorganisms (GCM) 10K type strain sequencing project: providing services to taxonomists for standard genome sequencing and annotation.</title>
        <authorList>
            <consortium name="The Broad Institute Genomics Platform"/>
            <consortium name="The Broad Institute Genome Sequencing Center for Infectious Disease"/>
            <person name="Wu L."/>
            <person name="Ma J."/>
        </authorList>
    </citation>
    <scope>NUCLEOTIDE SEQUENCE [LARGE SCALE GENOMIC DNA]</scope>
    <source>
        <strain evidence="4">JCM 14545</strain>
    </source>
</reference>
<dbReference type="Gene3D" id="3.40.50.12780">
    <property type="entry name" value="N-terminal domain of ligase-like"/>
    <property type="match status" value="1"/>
</dbReference>
<dbReference type="Pfam" id="PF00501">
    <property type="entry name" value="AMP-binding"/>
    <property type="match status" value="2"/>
</dbReference>
<sequence length="500" mass="52712">MSGAELLRWLSDPPAERGVRFALPKQGWEFHGYRALAQRAKDAAAELRAAGVRRGAVVAVIRRGGPEFVADLFGTWLAGATACPVAPPSAFGDREGYRRHLETVLDTARPAVVRCDGEFADVVGERDVRPRSLPDAPALVQFTSGSTGKVRGVRVSRAALAANLAAIRRWLGMTPADPTASWLPVHHDMGLVGCLLAPVVTGSDLWLLSPGDFVRRPVRYLECFDAGGARLTAMPAFGLAHIADRVRPDQVRGLDLRSWRAVIVGAERVPAAVLERFAALLSPAGFAAEALLPAYGLAEATLAATAVPLGRGWRAQSHSRDQPAVIGCGTTLSGVTVSVVDDAGRPLPDGEVGEIVIGGDCVGTGYAGGQDFGDAVRTGDAGFLLDGELYPLGRFGDSVKVRGRAVFAEDLELLVATAFPDRPACALGHAGDRPEAVVVLERPGAQDASDEVTALLRPHLDGVRIVVLRAKPGLVPRTSSGKPRRAALWAAYRSGELTTP</sequence>
<evidence type="ECO:0000313" key="4">
    <source>
        <dbReference type="Proteomes" id="UP001501116"/>
    </source>
</evidence>
<name>A0ABP5BXD8_9PSEU</name>
<dbReference type="Proteomes" id="UP001501116">
    <property type="component" value="Unassembled WGS sequence"/>
</dbReference>
<dbReference type="InterPro" id="IPR020845">
    <property type="entry name" value="AMP-binding_CS"/>
</dbReference>
<dbReference type="RefSeq" id="WP_344416926.1">
    <property type="nucleotide sequence ID" value="NZ_BAAANN010000008.1"/>
</dbReference>
<dbReference type="InterPro" id="IPR045851">
    <property type="entry name" value="AMP-bd_C_sf"/>
</dbReference>
<dbReference type="Gene3D" id="3.30.300.30">
    <property type="match status" value="1"/>
</dbReference>
<dbReference type="PANTHER" id="PTHR22754:SF32">
    <property type="entry name" value="DISCO-INTERACTING PROTEIN 2"/>
    <property type="match status" value="1"/>
</dbReference>
<evidence type="ECO:0000313" key="3">
    <source>
        <dbReference type="EMBL" id="GAA1954265.1"/>
    </source>
</evidence>
<organism evidence="3 4">
    <name type="scientific">Amycolatopsis minnesotensis</name>
    <dbReference type="NCBI Taxonomy" id="337894"/>
    <lineage>
        <taxon>Bacteria</taxon>
        <taxon>Bacillati</taxon>
        <taxon>Actinomycetota</taxon>
        <taxon>Actinomycetes</taxon>
        <taxon>Pseudonocardiales</taxon>
        <taxon>Pseudonocardiaceae</taxon>
        <taxon>Amycolatopsis</taxon>
    </lineage>
</organism>
<dbReference type="InterPro" id="IPR000873">
    <property type="entry name" value="AMP-dep_synth/lig_dom"/>
</dbReference>
<protein>
    <recommendedName>
        <fullName evidence="2">AMP-dependent synthetase/ligase domain-containing protein</fullName>
    </recommendedName>
</protein>
<gene>
    <name evidence="3" type="ORF">GCM10009754_24610</name>
</gene>
<dbReference type="InterPro" id="IPR042099">
    <property type="entry name" value="ANL_N_sf"/>
</dbReference>
<proteinExistence type="inferred from homology"/>
<dbReference type="SUPFAM" id="SSF56801">
    <property type="entry name" value="Acetyl-CoA synthetase-like"/>
    <property type="match status" value="1"/>
</dbReference>